<dbReference type="InterPro" id="IPR016300">
    <property type="entry name" value="ATPase_ArsA/GET3"/>
</dbReference>
<keyword evidence="3" id="KW-1185">Reference proteome</keyword>
<dbReference type="Pfam" id="PF02374">
    <property type="entry name" value="ArsA_ATPase"/>
    <property type="match status" value="1"/>
</dbReference>
<comment type="caution">
    <text evidence="2">The sequence shown here is derived from an EMBL/GenBank/DDBJ whole genome shotgun (WGS) entry which is preliminary data.</text>
</comment>
<dbReference type="GO" id="GO:0005524">
    <property type="term" value="F:ATP binding"/>
    <property type="evidence" value="ECO:0007669"/>
    <property type="project" value="InterPro"/>
</dbReference>
<accession>A0A4R4XAK1</accession>
<dbReference type="EMBL" id="SMKR01000033">
    <property type="protein sequence ID" value="TDD27515.1"/>
    <property type="molecule type" value="Genomic_DNA"/>
</dbReference>
<gene>
    <name evidence="2" type="ORF">E1218_10310</name>
</gene>
<feature type="domain" description="ArsA/GET3 Anion-transporting ATPase-like" evidence="1">
    <location>
        <begin position="5"/>
        <end position="171"/>
    </location>
</feature>
<dbReference type="AlphaFoldDB" id="A0A4R4XAK1"/>
<dbReference type="OrthoDB" id="5242836at2"/>
<dbReference type="SUPFAM" id="SSF52540">
    <property type="entry name" value="P-loop containing nucleoside triphosphate hydrolases"/>
    <property type="match status" value="1"/>
</dbReference>
<protein>
    <submittedName>
        <fullName evidence="2">ATPase</fullName>
    </submittedName>
</protein>
<sequence length="316" mass="33676">MARLHVVTGKGGTGKTTVAAAMALSLAEQGKRVLLVEVEGRQGLAQLFDVPPLPYVERRIAQGPGGGDVFALAVDAEAALLEYLDMYYHLGRAGKALDKVGAIDFVTTIAPGLRDVLLTGKVYEATRRKSHGRLAYDAVVLDAPPTGRIAPFLNVNHEVADLAKVGPIRNQADAIMGMLRSDVTRIHLVTLLEEMPVQETLDAVGQLEALDLRIGSIVVNMVRNSPLDDDALALAVKEKLPATEIGKGLRSAGIAVSKGLVATLVAEARDHAVRVGLERENRDRIDALGKKVTTLPLLPDGIDQGALFDLAEELRA</sequence>
<proteinExistence type="predicted"/>
<dbReference type="GO" id="GO:0016887">
    <property type="term" value="F:ATP hydrolysis activity"/>
    <property type="evidence" value="ECO:0007669"/>
    <property type="project" value="InterPro"/>
</dbReference>
<dbReference type="InterPro" id="IPR025723">
    <property type="entry name" value="ArsA/GET3_ATPase-like"/>
</dbReference>
<organism evidence="2 3">
    <name type="scientific">Kribbella turkmenica</name>
    <dbReference type="NCBI Taxonomy" id="2530375"/>
    <lineage>
        <taxon>Bacteria</taxon>
        <taxon>Bacillati</taxon>
        <taxon>Actinomycetota</taxon>
        <taxon>Actinomycetes</taxon>
        <taxon>Propionibacteriales</taxon>
        <taxon>Kribbellaceae</taxon>
        <taxon>Kribbella</taxon>
    </lineage>
</organism>
<dbReference type="PANTHER" id="PTHR10803">
    <property type="entry name" value="ARSENICAL PUMP-DRIVING ATPASE ARSENITE-TRANSLOCATING ATPASE"/>
    <property type="match status" value="1"/>
</dbReference>
<dbReference type="Proteomes" id="UP000295172">
    <property type="component" value="Unassembled WGS sequence"/>
</dbReference>
<reference evidence="2 3" key="1">
    <citation type="submission" date="2019-02" db="EMBL/GenBank/DDBJ databases">
        <title>Draft genome sequences of novel Actinobacteria.</title>
        <authorList>
            <person name="Sahin N."/>
            <person name="Ay H."/>
            <person name="Saygin H."/>
        </authorList>
    </citation>
    <scope>NUCLEOTIDE SEQUENCE [LARGE SCALE GENOMIC DNA]</scope>
    <source>
        <strain evidence="2 3">16K104</strain>
    </source>
</reference>
<dbReference type="Gene3D" id="3.40.50.300">
    <property type="entry name" value="P-loop containing nucleotide triphosphate hydrolases"/>
    <property type="match status" value="1"/>
</dbReference>
<evidence type="ECO:0000259" key="1">
    <source>
        <dbReference type="Pfam" id="PF02374"/>
    </source>
</evidence>
<evidence type="ECO:0000313" key="2">
    <source>
        <dbReference type="EMBL" id="TDD27515.1"/>
    </source>
</evidence>
<dbReference type="PANTHER" id="PTHR10803:SF31">
    <property type="entry name" value="ATPASE RV3679-RELATED"/>
    <property type="match status" value="1"/>
</dbReference>
<evidence type="ECO:0000313" key="3">
    <source>
        <dbReference type="Proteomes" id="UP000295172"/>
    </source>
</evidence>
<name>A0A4R4XAK1_9ACTN</name>
<dbReference type="RefSeq" id="WP_132318687.1">
    <property type="nucleotide sequence ID" value="NZ_SMKR01000033.1"/>
</dbReference>
<dbReference type="InterPro" id="IPR027417">
    <property type="entry name" value="P-loop_NTPase"/>
</dbReference>